<dbReference type="EMBL" id="JAAGOA010000033">
    <property type="protein sequence ID" value="NEE04374.1"/>
    <property type="molecule type" value="Genomic_DNA"/>
</dbReference>
<dbReference type="PROSITE" id="PS51125">
    <property type="entry name" value="NHL"/>
    <property type="match status" value="1"/>
</dbReference>
<evidence type="ECO:0000313" key="7">
    <source>
        <dbReference type="Proteomes" id="UP000475214"/>
    </source>
</evidence>
<feature type="region of interest" description="Disordered" evidence="3">
    <location>
        <begin position="35"/>
        <end position="61"/>
    </location>
</feature>
<dbReference type="InterPro" id="IPR001258">
    <property type="entry name" value="NHL_repeat"/>
</dbReference>
<feature type="signal peptide" evidence="4">
    <location>
        <begin position="1"/>
        <end position="27"/>
    </location>
</feature>
<keyword evidence="4" id="KW-0732">Signal</keyword>
<keyword evidence="1" id="KW-0677">Repeat</keyword>
<gene>
    <name evidence="6" type="ORF">G1H10_29805</name>
</gene>
<dbReference type="Gene3D" id="2.120.10.30">
    <property type="entry name" value="TolB, C-terminal domain"/>
    <property type="match status" value="4"/>
</dbReference>
<dbReference type="InterPro" id="IPR011042">
    <property type="entry name" value="6-blade_b-propeller_TolB-like"/>
</dbReference>
<feature type="repeat" description="NHL" evidence="2">
    <location>
        <begin position="424"/>
        <end position="457"/>
    </location>
</feature>
<feature type="domain" description="Teneurin NHL" evidence="5">
    <location>
        <begin position="161"/>
        <end position="225"/>
    </location>
</feature>
<evidence type="ECO:0000256" key="2">
    <source>
        <dbReference type="PROSITE-ProRule" id="PRU00504"/>
    </source>
</evidence>
<comment type="caution">
    <text evidence="6">The sequence shown here is derived from an EMBL/GenBank/DDBJ whole genome shotgun (WGS) entry which is preliminary data.</text>
</comment>
<dbReference type="PANTHER" id="PTHR46388:SF2">
    <property type="entry name" value="NHL REPEAT-CONTAINING PROTEIN 2"/>
    <property type="match status" value="1"/>
</dbReference>
<dbReference type="Pfam" id="PF25021">
    <property type="entry name" value="TEN_NHL"/>
    <property type="match status" value="1"/>
</dbReference>
<reference evidence="6 7" key="1">
    <citation type="submission" date="2020-02" db="EMBL/GenBank/DDBJ databases">
        <authorList>
            <person name="Li X.-J."/>
            <person name="Han X.-M."/>
        </authorList>
    </citation>
    <scope>NUCLEOTIDE SEQUENCE [LARGE SCALE GENOMIC DNA]</scope>
    <source>
        <strain evidence="6 7">CCTCC AB 2017055</strain>
    </source>
</reference>
<dbReference type="AlphaFoldDB" id="A0A6L9SIA1"/>
<sequence>MIRALLLTLSLCTVFVMGTVAPGAVRAASARAPAAAQPVAEPGPLETVAGTGELGHAGDGGPAVDAKLGQVRDVAFDDAGNLYIADSVTSDNENAYIRKVDPDGTISTVAGAPHVENEDHTPHVRSGGLAAVRGIATGPEGEVYIADADFGQVLRLDPGGEPTVVAGTGEHGHGGDGGPATSAQLDVPVAVAVGEEGELYVADVSGYIRRIDAAGIITTIAGTGEAEASGDGGPATEVSLTLPMDVEVGPDGDIYIADLTRFGIADDSDDAPGHRIRRIDADGVITTVAGGEACGYIVDGGPAADAGLCRPTALTVDADGTVYLTDEKHHQIRIISPDGSIDSLPAYIDDPSALAIGPDGALYVGDGKQAQVHRIPLDAGPDPDRPETAPGAPGLLADAVPGFVTVVAGSGIEGFSGDGGPAPDAQFLRPKAVAAGPDGTLYVVDAGNERIRVIEPDGTITTVAGGGDAVGSVRGPGLMEGDGRMATEVLLRFVTGIDVASDGTLFLVGLDDGRVREGQYYGRDQ</sequence>
<dbReference type="SUPFAM" id="SSF63829">
    <property type="entry name" value="Calcium-dependent phosphotriesterase"/>
    <property type="match status" value="2"/>
</dbReference>
<protein>
    <recommendedName>
        <fullName evidence="5">Teneurin NHL domain-containing protein</fullName>
    </recommendedName>
</protein>
<proteinExistence type="predicted"/>
<name>A0A6L9SIA1_9ACTN</name>
<evidence type="ECO:0000256" key="4">
    <source>
        <dbReference type="SAM" id="SignalP"/>
    </source>
</evidence>
<accession>A0A6L9SIA1</accession>
<dbReference type="Pfam" id="PF01436">
    <property type="entry name" value="NHL"/>
    <property type="match status" value="1"/>
</dbReference>
<organism evidence="6 7">
    <name type="scientific">Phytoactinopolyspora halotolerans</name>
    <dbReference type="NCBI Taxonomy" id="1981512"/>
    <lineage>
        <taxon>Bacteria</taxon>
        <taxon>Bacillati</taxon>
        <taxon>Actinomycetota</taxon>
        <taxon>Actinomycetes</taxon>
        <taxon>Jiangellales</taxon>
        <taxon>Jiangellaceae</taxon>
        <taxon>Phytoactinopolyspora</taxon>
    </lineage>
</organism>
<dbReference type="InterPro" id="IPR056822">
    <property type="entry name" value="TEN_NHL"/>
</dbReference>
<keyword evidence="7" id="KW-1185">Reference proteome</keyword>
<feature type="compositionally biased region" description="Low complexity" evidence="3">
    <location>
        <begin position="35"/>
        <end position="44"/>
    </location>
</feature>
<evidence type="ECO:0000256" key="1">
    <source>
        <dbReference type="ARBA" id="ARBA00022737"/>
    </source>
</evidence>
<feature type="chain" id="PRO_5026701044" description="Teneurin NHL domain-containing protein" evidence="4">
    <location>
        <begin position="28"/>
        <end position="525"/>
    </location>
</feature>
<dbReference type="Proteomes" id="UP000475214">
    <property type="component" value="Unassembled WGS sequence"/>
</dbReference>
<dbReference type="PANTHER" id="PTHR46388">
    <property type="entry name" value="NHL REPEAT-CONTAINING PROTEIN 2"/>
    <property type="match status" value="1"/>
</dbReference>
<evidence type="ECO:0000259" key="5">
    <source>
        <dbReference type="Pfam" id="PF25021"/>
    </source>
</evidence>
<feature type="compositionally biased region" description="Gly residues" evidence="3">
    <location>
        <begin position="52"/>
        <end position="61"/>
    </location>
</feature>
<evidence type="ECO:0000313" key="6">
    <source>
        <dbReference type="EMBL" id="NEE04374.1"/>
    </source>
</evidence>
<evidence type="ECO:0000256" key="3">
    <source>
        <dbReference type="SAM" id="MobiDB-lite"/>
    </source>
</evidence>
<dbReference type="RefSeq" id="WP_163744850.1">
    <property type="nucleotide sequence ID" value="NZ_JAAGOA010000033.1"/>
</dbReference>